<keyword evidence="1" id="KW-0812">Transmembrane</keyword>
<dbReference type="Pfam" id="PF14110">
    <property type="entry name" value="DUF4282"/>
    <property type="match status" value="1"/>
</dbReference>
<gene>
    <name evidence="2" type="ORF">ACRB68_80170</name>
</gene>
<keyword evidence="3" id="KW-1185">Reference proteome</keyword>
<accession>A0A7K0C8V8</accession>
<proteinExistence type="predicted"/>
<dbReference type="OrthoDB" id="3482223at2"/>
<dbReference type="Proteomes" id="UP000487268">
    <property type="component" value="Unassembled WGS sequence"/>
</dbReference>
<keyword evidence="1" id="KW-0472">Membrane</keyword>
<protein>
    <recommendedName>
        <fullName evidence="4">DUF4282 domain-containing protein</fullName>
    </recommendedName>
</protein>
<evidence type="ECO:0000313" key="3">
    <source>
        <dbReference type="Proteomes" id="UP000487268"/>
    </source>
</evidence>
<keyword evidence="1" id="KW-1133">Transmembrane helix</keyword>
<feature type="transmembrane region" description="Helical" evidence="1">
    <location>
        <begin position="70"/>
        <end position="99"/>
    </location>
</feature>
<dbReference type="InterPro" id="IPR025557">
    <property type="entry name" value="DUF4282"/>
</dbReference>
<reference evidence="2 3" key="1">
    <citation type="submission" date="2019-10" db="EMBL/GenBank/DDBJ databases">
        <title>Actinomadura rubteroloni sp. nov. and Actinomadura macrotermitis sp. nov., isolated from the gut of fungus growing-termite Macrotermes natalensis.</title>
        <authorList>
            <person name="Benndorf R."/>
            <person name="Martin K."/>
            <person name="Kuefner M."/>
            <person name="De Beer W."/>
            <person name="Kaster A.-K."/>
            <person name="Vollmers J."/>
            <person name="Poulsen M."/>
            <person name="Beemelmanns C."/>
        </authorList>
    </citation>
    <scope>NUCLEOTIDE SEQUENCE [LARGE SCALE GENOMIC DNA]</scope>
    <source>
        <strain evidence="2 3">RB68</strain>
    </source>
</reference>
<dbReference type="AlphaFoldDB" id="A0A7K0C8V8"/>
<evidence type="ECO:0000256" key="1">
    <source>
        <dbReference type="SAM" id="Phobius"/>
    </source>
</evidence>
<sequence length="107" mass="11649">MPERIPQMGAGRAPLRGPGLFAAMVDTRFTVLATPLVISWIYRGCLAVIAMTTGLFILVSLWVASLRNGWLWGLAGLILAPLAGFVLALTVRVACEFVLTRFRPPPR</sequence>
<dbReference type="RefSeq" id="WP_153542286.1">
    <property type="nucleotide sequence ID" value="NZ_WEGH01000009.1"/>
</dbReference>
<organism evidence="2 3">
    <name type="scientific">Actinomadura macrotermitis</name>
    <dbReference type="NCBI Taxonomy" id="2585200"/>
    <lineage>
        <taxon>Bacteria</taxon>
        <taxon>Bacillati</taxon>
        <taxon>Actinomycetota</taxon>
        <taxon>Actinomycetes</taxon>
        <taxon>Streptosporangiales</taxon>
        <taxon>Thermomonosporaceae</taxon>
        <taxon>Actinomadura</taxon>
    </lineage>
</organism>
<comment type="caution">
    <text evidence="2">The sequence shown here is derived from an EMBL/GenBank/DDBJ whole genome shotgun (WGS) entry which is preliminary data.</text>
</comment>
<feature type="transmembrane region" description="Helical" evidence="1">
    <location>
        <begin position="20"/>
        <end position="38"/>
    </location>
</feature>
<name>A0A7K0C8V8_9ACTN</name>
<dbReference type="EMBL" id="WEGH01000009">
    <property type="protein sequence ID" value="MQY09887.1"/>
    <property type="molecule type" value="Genomic_DNA"/>
</dbReference>
<evidence type="ECO:0008006" key="4">
    <source>
        <dbReference type="Google" id="ProtNLM"/>
    </source>
</evidence>
<evidence type="ECO:0000313" key="2">
    <source>
        <dbReference type="EMBL" id="MQY09887.1"/>
    </source>
</evidence>
<feature type="transmembrane region" description="Helical" evidence="1">
    <location>
        <begin position="45"/>
        <end position="64"/>
    </location>
</feature>